<comment type="caution">
    <text evidence="1">The sequence shown here is derived from an EMBL/GenBank/DDBJ whole genome shotgun (WGS) entry which is preliminary data.</text>
</comment>
<protein>
    <submittedName>
        <fullName evidence="1">Uncharacterized protein</fullName>
    </submittedName>
</protein>
<sequence length="51" mass="5922">MTAVVIFVVLLVVWTLYQGLYDPDKRGRKYLANRRPLHGVPNEVVKDKKKP</sequence>
<organism evidence="1">
    <name type="scientific">marine sediment metagenome</name>
    <dbReference type="NCBI Taxonomy" id="412755"/>
    <lineage>
        <taxon>unclassified sequences</taxon>
        <taxon>metagenomes</taxon>
        <taxon>ecological metagenomes</taxon>
    </lineage>
</organism>
<reference evidence="1" key="1">
    <citation type="journal article" date="2015" name="Nature">
        <title>Complex archaea that bridge the gap between prokaryotes and eukaryotes.</title>
        <authorList>
            <person name="Spang A."/>
            <person name="Saw J.H."/>
            <person name="Jorgensen S.L."/>
            <person name="Zaremba-Niedzwiedzka K."/>
            <person name="Martijn J."/>
            <person name="Lind A.E."/>
            <person name="van Eijk R."/>
            <person name="Schleper C."/>
            <person name="Guy L."/>
            <person name="Ettema T.J."/>
        </authorList>
    </citation>
    <scope>NUCLEOTIDE SEQUENCE</scope>
</reference>
<gene>
    <name evidence="1" type="ORF">LCGC14_1324060</name>
</gene>
<accession>A0A0F9NL16</accession>
<name>A0A0F9NL16_9ZZZZ</name>
<dbReference type="AlphaFoldDB" id="A0A0F9NL16"/>
<proteinExistence type="predicted"/>
<evidence type="ECO:0000313" key="1">
    <source>
        <dbReference type="EMBL" id="KKM81997.1"/>
    </source>
</evidence>
<dbReference type="EMBL" id="LAZR01007930">
    <property type="protein sequence ID" value="KKM81997.1"/>
    <property type="molecule type" value="Genomic_DNA"/>
</dbReference>